<dbReference type="Proteomes" id="UP001411173">
    <property type="component" value="Unassembled WGS sequence"/>
</dbReference>
<protein>
    <submittedName>
        <fullName evidence="4">Antitermination protein</fullName>
    </submittedName>
</protein>
<dbReference type="Gene3D" id="1.10.274.110">
    <property type="match status" value="2"/>
</dbReference>
<dbReference type="RefSeq" id="WP_343194709.1">
    <property type="nucleotide sequence ID" value="NZ_JBCIVJ010000024.1"/>
</dbReference>
<dbReference type="InterPro" id="IPR036410">
    <property type="entry name" value="HSP_DnaJ_Cys-rich_dom_sf"/>
</dbReference>
<evidence type="ECO:0000313" key="4">
    <source>
        <dbReference type="EMBL" id="MEN0581583.1"/>
    </source>
</evidence>
<dbReference type="Pfam" id="PF03589">
    <property type="entry name" value="Antiterm"/>
    <property type="match status" value="2"/>
</dbReference>
<evidence type="ECO:0000256" key="2">
    <source>
        <dbReference type="ARBA" id="ARBA00023125"/>
    </source>
</evidence>
<sequence>MNLESLPKFYSPKSPKLNDQTPATSSDALTITDVMAAQGMVQSKAPLGFSLFLAKVGISDPQIAIDGLMGYAQSLRNPVLMKLSDKARAEILPVLAQFAYADYSRSAASKSTCPHCEGKGILRSKMDVVKHPGVKGVGPKIKNEQVEDICTHCDGKGEVSTACRGCKGKGKVFDEKRSKLHGMPVLKICSRCNGHRYSRVPTSLARFIVEKIVPDLTQYQWYSGYAEVIDKLVTKCWQEEAYAEAQLRKVTR</sequence>
<keyword evidence="2" id="KW-0238">DNA-binding</keyword>
<evidence type="ECO:0000313" key="5">
    <source>
        <dbReference type="Proteomes" id="UP001411173"/>
    </source>
</evidence>
<gene>
    <name evidence="4" type="ORF">AAIG39_21645</name>
</gene>
<evidence type="ECO:0000256" key="3">
    <source>
        <dbReference type="ARBA" id="ARBA00023163"/>
    </source>
</evidence>
<keyword evidence="5" id="KW-1185">Reference proteome</keyword>
<dbReference type="EMBL" id="JBCIVJ010000024">
    <property type="protein sequence ID" value="MEN0581583.1"/>
    <property type="molecule type" value="Genomic_DNA"/>
</dbReference>
<reference evidence="4 5" key="1">
    <citation type="submission" date="2024-02" db="EMBL/GenBank/DDBJ databases">
        <title>Whole genome of MDR Enterobacteriaceae from southern Thailand.</title>
        <authorList>
            <person name="Surachat K."/>
        </authorList>
    </citation>
    <scope>NUCLEOTIDE SEQUENCE [LARGE SCALE GENOMIC DNA]</scope>
    <source>
        <strain evidence="4 5">PSU_29</strain>
    </source>
</reference>
<keyword evidence="3" id="KW-0804">Transcription</keyword>
<proteinExistence type="inferred from homology"/>
<accession>A0ABU9VA86</accession>
<evidence type="ECO:0000256" key="1">
    <source>
        <dbReference type="ARBA" id="ARBA00023015"/>
    </source>
</evidence>
<dbReference type="SUPFAM" id="SSF57938">
    <property type="entry name" value="DnaJ/Hsp40 cysteine-rich domain"/>
    <property type="match status" value="1"/>
</dbReference>
<dbReference type="InterPro" id="IPR038500">
    <property type="entry name" value="Antitermination_sf"/>
</dbReference>
<comment type="caution">
    <text evidence="4">The sequence shown here is derived from an EMBL/GenBank/DDBJ whole genome shotgun (WGS) entry which is preliminary data.</text>
</comment>
<organism evidence="4 5">
    <name type="scientific">Phytobacter palmae</name>
    <dbReference type="NCBI Taxonomy" id="1855371"/>
    <lineage>
        <taxon>Bacteria</taxon>
        <taxon>Pseudomonadati</taxon>
        <taxon>Pseudomonadota</taxon>
        <taxon>Gammaproteobacteria</taxon>
        <taxon>Enterobacterales</taxon>
        <taxon>Enterobacteriaceae</taxon>
        <taxon>Phytobacter</taxon>
    </lineage>
</organism>
<keyword evidence="1" id="KW-0805">Transcription regulation</keyword>
<dbReference type="HAMAP" id="MF_04158">
    <property type="entry name" value="Antitermination_lambda"/>
    <property type="match status" value="1"/>
</dbReference>
<name>A0ABU9VA86_9ENTR</name>
<dbReference type="InterPro" id="IPR003222">
    <property type="entry name" value="Antitermntn"/>
</dbReference>